<dbReference type="RefSeq" id="WP_073452550.1">
    <property type="nucleotide sequence ID" value="NZ_BDIO01000006.1"/>
</dbReference>
<evidence type="ECO:0000313" key="3">
    <source>
        <dbReference type="EMBL" id="SHI80452.1"/>
    </source>
</evidence>
<dbReference type="EMBL" id="FQYL01000005">
    <property type="protein sequence ID" value="SHI80452.1"/>
    <property type="molecule type" value="Genomic_DNA"/>
</dbReference>
<sequence>MKMTRSLVAVAALALALPLAACSSDKSEDPGSASSAAATAAAPTDGQEVTASTAGITFLAPSDWTVLSDPSSLGEDALSAAAEAVGQDPATYKNSMKQVDLLVSNPEAKAISGVAFADNILVARQSVPESQVPADETSATAFAKATGANNMTKYEKIGTANGEATVVHYDMTVKDGTGYGAVVFAPTSDGSYAAITASATEASTVDELVARVTGSVK</sequence>
<feature type="signal peptide" evidence="2">
    <location>
        <begin position="1"/>
        <end position="21"/>
    </location>
</feature>
<organism evidence="3 4">
    <name type="scientific">Actinomyces denticolens</name>
    <dbReference type="NCBI Taxonomy" id="52767"/>
    <lineage>
        <taxon>Bacteria</taxon>
        <taxon>Bacillati</taxon>
        <taxon>Actinomycetota</taxon>
        <taxon>Actinomycetes</taxon>
        <taxon>Actinomycetales</taxon>
        <taxon>Actinomycetaceae</taxon>
        <taxon>Actinomyces</taxon>
    </lineage>
</organism>
<name>A0ABY1IBL8_9ACTO</name>
<feature type="region of interest" description="Disordered" evidence="1">
    <location>
        <begin position="26"/>
        <end position="46"/>
    </location>
</feature>
<evidence type="ECO:0000256" key="1">
    <source>
        <dbReference type="SAM" id="MobiDB-lite"/>
    </source>
</evidence>
<accession>A0ABY1IBL8</accession>
<keyword evidence="2" id="KW-0732">Signal</keyword>
<protein>
    <recommendedName>
        <fullName evidence="5">Lipoprotein</fullName>
    </recommendedName>
</protein>
<gene>
    <name evidence="3" type="ORF">SAMN05216246_10565</name>
</gene>
<evidence type="ECO:0000313" key="4">
    <source>
        <dbReference type="Proteomes" id="UP000184390"/>
    </source>
</evidence>
<dbReference type="Proteomes" id="UP000184390">
    <property type="component" value="Unassembled WGS sequence"/>
</dbReference>
<feature type="compositionally biased region" description="Low complexity" evidence="1">
    <location>
        <begin position="32"/>
        <end position="42"/>
    </location>
</feature>
<feature type="chain" id="PRO_5046957072" description="Lipoprotein" evidence="2">
    <location>
        <begin position="22"/>
        <end position="217"/>
    </location>
</feature>
<reference evidence="3 4" key="1">
    <citation type="submission" date="2016-11" db="EMBL/GenBank/DDBJ databases">
        <authorList>
            <person name="Varghese N."/>
            <person name="Submissions S."/>
        </authorList>
    </citation>
    <scope>NUCLEOTIDE SEQUENCE [LARGE SCALE GENOMIC DNA]</scope>
    <source>
        <strain evidence="3 4">PA</strain>
    </source>
</reference>
<evidence type="ECO:0000256" key="2">
    <source>
        <dbReference type="SAM" id="SignalP"/>
    </source>
</evidence>
<keyword evidence="4" id="KW-1185">Reference proteome</keyword>
<proteinExistence type="predicted"/>
<comment type="caution">
    <text evidence="3">The sequence shown here is derived from an EMBL/GenBank/DDBJ whole genome shotgun (WGS) entry which is preliminary data.</text>
</comment>
<evidence type="ECO:0008006" key="5">
    <source>
        <dbReference type="Google" id="ProtNLM"/>
    </source>
</evidence>